<feature type="domain" description="DEAD-box RNA helicase Q" evidence="11">
    <location>
        <begin position="227"/>
        <end position="256"/>
    </location>
</feature>
<feature type="compositionally biased region" description="Polar residues" evidence="8">
    <location>
        <begin position="68"/>
        <end position="107"/>
    </location>
</feature>
<evidence type="ECO:0000256" key="2">
    <source>
        <dbReference type="ARBA" id="ARBA00022801"/>
    </source>
</evidence>
<comment type="caution">
    <text evidence="12">The sequence shown here is derived from an EMBL/GenBank/DDBJ whole genome shotgun (WGS) entry which is preliminary data.</text>
</comment>
<dbReference type="GO" id="GO:0003724">
    <property type="term" value="F:RNA helicase activity"/>
    <property type="evidence" value="ECO:0007669"/>
    <property type="project" value="UniProtKB-EC"/>
</dbReference>
<keyword evidence="3 7" id="KW-0347">Helicase</keyword>
<comment type="function">
    <text evidence="7">RNA helicase.</text>
</comment>
<dbReference type="InterPro" id="IPR027417">
    <property type="entry name" value="P-loop_NTPase"/>
</dbReference>
<accession>A0AAD5S6T4</accession>
<dbReference type="EC" id="3.6.4.13" evidence="7"/>
<feature type="region of interest" description="Disordered" evidence="8">
    <location>
        <begin position="181"/>
        <end position="203"/>
    </location>
</feature>
<evidence type="ECO:0000256" key="7">
    <source>
        <dbReference type="RuleBase" id="RU365068"/>
    </source>
</evidence>
<sequence>MLPTTRLLTRLPSHSRQILTRYTPSRTVIAQSAGILSRRKRGTATDTVPPLNSTNSTLEQPKEDVTVNEHQQPIQDVTSKNSDTVTADSSISTPAEEPFTTTQSPSKPTRRRRKAVVDQTEDGPLPKLSLHPPGCKPSRDESGVVGEGGSESGISEMREAQIRREMEGMGRGERIVESMGSVVGGKKEERKGKEVRKEEGEGEEIKEMVNVPTKAGILGRVGDGETLTFTHIGVPPHITKSLSQNFSITTPTATQKSLIPTLLTGRSLLLRDTTGSGKSLALCISILSRTFPKIPKMITIPSPIDSSSDTPSTSPSSDDTPIGTTEITALSKRYTSVLILVPTRELALQLHTWILTLANPPPHHIHHLIQCLIPDRDIPTDSVRSLLLSTPPKIIIGTPGRVLDFVKDGSVDLQGLQMLVVDEVDRVFGDVRRYGGVKERLKRIEKKGAGEELVEMVVRIRREIQENEVGRVRAGKSEGDGKEVDVGGGVVGKERKEMISAPKIRPLQVVVSSATLNSELRGLLKKRGIVTPNAAVIYGGKGGVKTLTHKLIVVGPKGVESTTVGRELPKPPSSPSSPPPDFDPETSEDFTPPKEDRKGALPDADPRILKQVVKYVNENDVRTALVFVHSSISTMGVVEGSSEQLEVLSEASAAADTSSLPPSETLTSPPPYISSDTPPTQASQTPTPFTHFLSPSLRVLVLTEYEARGLDLPNLTTVFILGPPSSHATYLHMAGRAGRMGRE</sequence>
<comment type="catalytic activity">
    <reaction evidence="7">
        <text>ATP + H2O = ADP + phosphate + H(+)</text>
        <dbReference type="Rhea" id="RHEA:13065"/>
        <dbReference type="ChEBI" id="CHEBI:15377"/>
        <dbReference type="ChEBI" id="CHEBI:15378"/>
        <dbReference type="ChEBI" id="CHEBI:30616"/>
        <dbReference type="ChEBI" id="CHEBI:43474"/>
        <dbReference type="ChEBI" id="CHEBI:456216"/>
        <dbReference type="EC" id="3.6.4.13"/>
    </reaction>
</comment>
<dbReference type="SMART" id="SM00487">
    <property type="entry name" value="DEXDc"/>
    <property type="match status" value="1"/>
</dbReference>
<dbReference type="PROSITE" id="PS51194">
    <property type="entry name" value="HELICASE_CTER"/>
    <property type="match status" value="1"/>
</dbReference>
<dbReference type="SMART" id="SM00490">
    <property type="entry name" value="HELICc"/>
    <property type="match status" value="1"/>
</dbReference>
<gene>
    <name evidence="12" type="ORF">HK097_001815</name>
</gene>
<dbReference type="Gene3D" id="3.40.50.300">
    <property type="entry name" value="P-loop containing nucleotide triphosphate hydrolases"/>
    <property type="match status" value="2"/>
</dbReference>
<reference evidence="12" key="1">
    <citation type="submission" date="2020-05" db="EMBL/GenBank/DDBJ databases">
        <title>Phylogenomic resolution of chytrid fungi.</title>
        <authorList>
            <person name="Stajich J.E."/>
            <person name="Amses K."/>
            <person name="Simmons R."/>
            <person name="Seto K."/>
            <person name="Myers J."/>
            <person name="Bonds A."/>
            <person name="Quandt C.A."/>
            <person name="Barry K."/>
            <person name="Liu P."/>
            <person name="Grigoriev I."/>
            <person name="Longcore J.E."/>
            <person name="James T.Y."/>
        </authorList>
    </citation>
    <scope>NUCLEOTIDE SEQUENCE</scope>
    <source>
        <strain evidence="12">JEL0318</strain>
    </source>
</reference>
<feature type="non-terminal residue" evidence="12">
    <location>
        <position position="1"/>
    </location>
</feature>
<dbReference type="AlphaFoldDB" id="A0AAD5S6T4"/>
<feature type="region of interest" description="Disordered" evidence="8">
    <location>
        <begin position="649"/>
        <end position="688"/>
    </location>
</feature>
<keyword evidence="4 7" id="KW-0067">ATP-binding</keyword>
<dbReference type="Proteomes" id="UP001212841">
    <property type="component" value="Unassembled WGS sequence"/>
</dbReference>
<feature type="compositionally biased region" description="Basic and acidic residues" evidence="8">
    <location>
        <begin position="185"/>
        <end position="203"/>
    </location>
</feature>
<feature type="domain" description="Helicase C-terminal" evidence="10">
    <location>
        <begin position="608"/>
        <end position="743"/>
    </location>
</feature>
<evidence type="ECO:0000259" key="10">
    <source>
        <dbReference type="PROSITE" id="PS51194"/>
    </source>
</evidence>
<feature type="compositionally biased region" description="Low complexity" evidence="8">
    <location>
        <begin position="657"/>
        <end position="667"/>
    </location>
</feature>
<evidence type="ECO:0000259" key="9">
    <source>
        <dbReference type="PROSITE" id="PS51192"/>
    </source>
</evidence>
<evidence type="ECO:0000256" key="5">
    <source>
        <dbReference type="ARBA" id="ARBA00022884"/>
    </source>
</evidence>
<dbReference type="GO" id="GO:0003723">
    <property type="term" value="F:RNA binding"/>
    <property type="evidence" value="ECO:0007669"/>
    <property type="project" value="UniProtKB-UniRule"/>
</dbReference>
<keyword evidence="1 7" id="KW-0547">Nucleotide-binding</keyword>
<feature type="region of interest" description="Disordered" evidence="8">
    <location>
        <begin position="558"/>
        <end position="604"/>
    </location>
</feature>
<keyword evidence="2 7" id="KW-0378">Hydrolase</keyword>
<dbReference type="PANTHER" id="PTHR24031">
    <property type="entry name" value="RNA HELICASE"/>
    <property type="match status" value="1"/>
</dbReference>
<dbReference type="Pfam" id="PF00271">
    <property type="entry name" value="Helicase_C"/>
    <property type="match status" value="1"/>
</dbReference>
<evidence type="ECO:0000256" key="3">
    <source>
        <dbReference type="ARBA" id="ARBA00022806"/>
    </source>
</evidence>
<dbReference type="InterPro" id="IPR014014">
    <property type="entry name" value="RNA_helicase_DEAD_Q_motif"/>
</dbReference>
<dbReference type="SUPFAM" id="SSF52540">
    <property type="entry name" value="P-loop containing nucleoside triphosphate hydrolases"/>
    <property type="match status" value="2"/>
</dbReference>
<evidence type="ECO:0000256" key="1">
    <source>
        <dbReference type="ARBA" id="ARBA00022741"/>
    </source>
</evidence>
<feature type="compositionally biased region" description="Pro residues" evidence="8">
    <location>
        <begin position="570"/>
        <end position="581"/>
    </location>
</feature>
<dbReference type="InterPro" id="IPR014001">
    <property type="entry name" value="Helicase_ATP-bd"/>
</dbReference>
<feature type="region of interest" description="Disordered" evidence="8">
    <location>
        <begin position="301"/>
        <end position="323"/>
    </location>
</feature>
<name>A0AAD5S6T4_9FUNG</name>
<feature type="compositionally biased region" description="Low complexity" evidence="8">
    <location>
        <begin position="674"/>
        <end position="688"/>
    </location>
</feature>
<proteinExistence type="inferred from homology"/>
<keyword evidence="5 7" id="KW-0694">RNA-binding</keyword>
<evidence type="ECO:0000313" key="12">
    <source>
        <dbReference type="EMBL" id="KAJ3043091.1"/>
    </source>
</evidence>
<feature type="short sequence motif" description="Q motif" evidence="6">
    <location>
        <begin position="227"/>
        <end position="256"/>
    </location>
</feature>
<comment type="domain">
    <text evidence="7">The Q motif is unique to and characteristic of the DEAD box family of RNA helicases and controls ATP binding and hydrolysis.</text>
</comment>
<organism evidence="12 13">
    <name type="scientific">Rhizophlyctis rosea</name>
    <dbReference type="NCBI Taxonomy" id="64517"/>
    <lineage>
        <taxon>Eukaryota</taxon>
        <taxon>Fungi</taxon>
        <taxon>Fungi incertae sedis</taxon>
        <taxon>Chytridiomycota</taxon>
        <taxon>Chytridiomycota incertae sedis</taxon>
        <taxon>Chytridiomycetes</taxon>
        <taxon>Rhizophlyctidales</taxon>
        <taxon>Rhizophlyctidaceae</taxon>
        <taxon>Rhizophlyctis</taxon>
    </lineage>
</organism>
<dbReference type="PROSITE" id="PS51195">
    <property type="entry name" value="Q_MOTIF"/>
    <property type="match status" value="1"/>
</dbReference>
<dbReference type="Pfam" id="PF00270">
    <property type="entry name" value="DEAD"/>
    <property type="match status" value="1"/>
</dbReference>
<dbReference type="PROSITE" id="PS51192">
    <property type="entry name" value="HELICASE_ATP_BIND_1"/>
    <property type="match status" value="1"/>
</dbReference>
<dbReference type="EMBL" id="JADGJD010001375">
    <property type="protein sequence ID" value="KAJ3043091.1"/>
    <property type="molecule type" value="Genomic_DNA"/>
</dbReference>
<evidence type="ECO:0000256" key="8">
    <source>
        <dbReference type="SAM" id="MobiDB-lite"/>
    </source>
</evidence>
<feature type="compositionally biased region" description="Polar residues" evidence="8">
    <location>
        <begin position="44"/>
        <end position="59"/>
    </location>
</feature>
<dbReference type="GO" id="GO:0005524">
    <property type="term" value="F:ATP binding"/>
    <property type="evidence" value="ECO:0007669"/>
    <property type="project" value="UniProtKB-UniRule"/>
</dbReference>
<feature type="domain" description="Helicase ATP-binding" evidence="9">
    <location>
        <begin position="259"/>
        <end position="534"/>
    </location>
</feature>
<evidence type="ECO:0000256" key="6">
    <source>
        <dbReference type="PROSITE-ProRule" id="PRU00552"/>
    </source>
</evidence>
<evidence type="ECO:0000313" key="13">
    <source>
        <dbReference type="Proteomes" id="UP001212841"/>
    </source>
</evidence>
<dbReference type="GO" id="GO:0016787">
    <property type="term" value="F:hydrolase activity"/>
    <property type="evidence" value="ECO:0007669"/>
    <property type="project" value="UniProtKB-KW"/>
</dbReference>
<feature type="region of interest" description="Disordered" evidence="8">
    <location>
        <begin position="38"/>
        <end position="151"/>
    </location>
</feature>
<feature type="compositionally biased region" description="Basic and acidic residues" evidence="8">
    <location>
        <begin position="591"/>
        <end position="604"/>
    </location>
</feature>
<dbReference type="InterPro" id="IPR011545">
    <property type="entry name" value="DEAD/DEAH_box_helicase_dom"/>
</dbReference>
<evidence type="ECO:0000256" key="4">
    <source>
        <dbReference type="ARBA" id="ARBA00022840"/>
    </source>
</evidence>
<keyword evidence="13" id="KW-1185">Reference proteome</keyword>
<evidence type="ECO:0000259" key="11">
    <source>
        <dbReference type="PROSITE" id="PS51195"/>
    </source>
</evidence>
<dbReference type="InterPro" id="IPR001650">
    <property type="entry name" value="Helicase_C-like"/>
</dbReference>
<comment type="similarity">
    <text evidence="7">Belongs to the DEAD box helicase family.</text>
</comment>
<protein>
    <recommendedName>
        <fullName evidence="7">ATP-dependent RNA helicase</fullName>
        <ecNumber evidence="7">3.6.4.13</ecNumber>
    </recommendedName>
</protein>
<feature type="compositionally biased region" description="Low complexity" evidence="8">
    <location>
        <begin position="301"/>
        <end position="322"/>
    </location>
</feature>